<protein>
    <submittedName>
        <fullName evidence="1">Uncharacterized protein</fullName>
    </submittedName>
</protein>
<name>A0A1U7CM14_9BACT</name>
<keyword evidence="2" id="KW-1185">Reference proteome</keyword>
<gene>
    <name evidence="1" type="ORF">BSF38_01409</name>
</gene>
<organism evidence="1 2">
    <name type="scientific">Paludisphaera borealis</name>
    <dbReference type="NCBI Taxonomy" id="1387353"/>
    <lineage>
        <taxon>Bacteria</taxon>
        <taxon>Pseudomonadati</taxon>
        <taxon>Planctomycetota</taxon>
        <taxon>Planctomycetia</taxon>
        <taxon>Isosphaerales</taxon>
        <taxon>Isosphaeraceae</taxon>
        <taxon>Paludisphaera</taxon>
    </lineage>
</organism>
<evidence type="ECO:0000313" key="2">
    <source>
        <dbReference type="Proteomes" id="UP000186309"/>
    </source>
</evidence>
<dbReference type="AlphaFoldDB" id="A0A1U7CM14"/>
<dbReference type="STRING" id="1387353.BSF38_01409"/>
<sequence>MEPPRRFRYRPMCSEAGCDQPAVYKIAAVWSDGTSRELKNYGLACSAHREPQSARAKRHRDELKLQDWETVGDVRLYRFDPDRRDIDLECVVDGPSALEAP</sequence>
<dbReference type="KEGG" id="pbor:BSF38_01409"/>
<dbReference type="RefSeq" id="WP_076344251.1">
    <property type="nucleotide sequence ID" value="NZ_CP019082.1"/>
</dbReference>
<accession>A0A1U7CM14</accession>
<proteinExistence type="predicted"/>
<reference evidence="2" key="1">
    <citation type="submission" date="2016-12" db="EMBL/GenBank/DDBJ databases">
        <title>Comparative genomics of four Isosphaeraceae planctomycetes: a common pool of plasmids and glycoside hydrolase genes.</title>
        <authorList>
            <person name="Ivanova A."/>
        </authorList>
    </citation>
    <scope>NUCLEOTIDE SEQUENCE [LARGE SCALE GENOMIC DNA]</scope>
    <source>
        <strain evidence="2">PX4</strain>
    </source>
</reference>
<evidence type="ECO:0000313" key="1">
    <source>
        <dbReference type="EMBL" id="APW59948.1"/>
    </source>
</evidence>
<dbReference type="Proteomes" id="UP000186309">
    <property type="component" value="Chromosome"/>
</dbReference>
<dbReference type="EMBL" id="CP019082">
    <property type="protein sequence ID" value="APW59948.1"/>
    <property type="molecule type" value="Genomic_DNA"/>
</dbReference>